<proteinExistence type="predicted"/>
<name>A0ABZ0ZTK3_9ACTN</name>
<gene>
    <name evidence="1" type="ORF">SHK19_05325</name>
</gene>
<dbReference type="EMBL" id="CP141059">
    <property type="protein sequence ID" value="WQQ27656.1"/>
    <property type="molecule type" value="Genomic_DNA"/>
</dbReference>
<keyword evidence="2" id="KW-1185">Reference proteome</keyword>
<sequence>MGLQDLLTEDVLRFAVVQELVTAGVSPAHIVTEWRRPGVPDAVDLVLSEPTWTAIEFKFPREPRETNAAWTQHLGEVLKDFYRLTTMPPEFDDRWCVQLLSNRMRRYLDGVAERHQVTLGVAPGEATVLDPDVVRGLPGTALKALSRWTLDSAPTVHARCSRLIESETIYVWSSTEWLTTSPAHRATVRA</sequence>
<organism evidence="1 2">
    <name type="scientific">Nocardioides bizhenqiangii</name>
    <dbReference type="NCBI Taxonomy" id="3095076"/>
    <lineage>
        <taxon>Bacteria</taxon>
        <taxon>Bacillati</taxon>
        <taxon>Actinomycetota</taxon>
        <taxon>Actinomycetes</taxon>
        <taxon>Propionibacteriales</taxon>
        <taxon>Nocardioidaceae</taxon>
        <taxon>Nocardioides</taxon>
    </lineage>
</organism>
<evidence type="ECO:0000313" key="1">
    <source>
        <dbReference type="EMBL" id="WQQ27656.1"/>
    </source>
</evidence>
<accession>A0ABZ0ZTK3</accession>
<protein>
    <submittedName>
        <fullName evidence="1">Uncharacterized protein</fullName>
    </submittedName>
</protein>
<dbReference type="Proteomes" id="UP001327225">
    <property type="component" value="Chromosome"/>
</dbReference>
<reference evidence="2" key="1">
    <citation type="submission" date="2023-12" db="EMBL/GenBank/DDBJ databases">
        <title>Novel species in genus Nocardioides.</title>
        <authorList>
            <person name="Zhou H."/>
        </authorList>
    </citation>
    <scope>NUCLEOTIDE SEQUENCE [LARGE SCALE GENOMIC DNA]</scope>
    <source>
        <strain evidence="2">HM61</strain>
    </source>
</reference>
<dbReference type="RefSeq" id="WP_322938035.1">
    <property type="nucleotide sequence ID" value="NZ_CP141059.1"/>
</dbReference>
<evidence type="ECO:0000313" key="2">
    <source>
        <dbReference type="Proteomes" id="UP001327225"/>
    </source>
</evidence>